<comment type="similarity">
    <text evidence="1">Belongs to the plant LTP family.</text>
</comment>
<dbReference type="EMBL" id="PYDT01000005">
    <property type="protein sequence ID" value="THU60841.1"/>
    <property type="molecule type" value="Genomic_DNA"/>
</dbReference>
<dbReference type="CDD" id="cd00010">
    <property type="entry name" value="AAI_LTSS"/>
    <property type="match status" value="1"/>
</dbReference>
<protein>
    <recommendedName>
        <fullName evidence="6">Bifunctional inhibitor/plant lipid transfer protein/seed storage helical domain-containing protein</fullName>
    </recommendedName>
</protein>
<evidence type="ECO:0000256" key="2">
    <source>
        <dbReference type="ARBA" id="ARBA00022729"/>
    </source>
</evidence>
<dbReference type="STRING" id="52838.A0A4S8JG50"/>
<dbReference type="SUPFAM" id="SSF47699">
    <property type="entry name" value="Bifunctional inhibitor/lipid-transfer protein/seed storage 2S albumin"/>
    <property type="match status" value="1"/>
</dbReference>
<proteinExistence type="inferred from homology"/>
<feature type="region of interest" description="Disordered" evidence="5">
    <location>
        <begin position="154"/>
        <end position="180"/>
    </location>
</feature>
<dbReference type="Gene3D" id="1.10.110.10">
    <property type="entry name" value="Plant lipid-transfer and hydrophobic proteins"/>
    <property type="match status" value="1"/>
</dbReference>
<dbReference type="Proteomes" id="UP000317650">
    <property type="component" value="Chromosome 7"/>
</dbReference>
<comment type="caution">
    <text evidence="7">The sequence shown here is derived from an EMBL/GenBank/DDBJ whole genome shotgun (WGS) entry which is preliminary data.</text>
</comment>
<dbReference type="PANTHER" id="PTHR33044">
    <property type="entry name" value="BIFUNCTIONAL INHIBITOR/LIPID-TRANSFER PROTEIN/SEED STORAGE 2S ALBUMIN SUPERFAMILY PROTEIN-RELATED"/>
    <property type="match status" value="1"/>
</dbReference>
<evidence type="ECO:0000313" key="8">
    <source>
        <dbReference type="Proteomes" id="UP000317650"/>
    </source>
</evidence>
<feature type="compositionally biased region" description="Polar residues" evidence="5">
    <location>
        <begin position="154"/>
        <end position="179"/>
    </location>
</feature>
<evidence type="ECO:0000256" key="1">
    <source>
        <dbReference type="ARBA" id="ARBA00009748"/>
    </source>
</evidence>
<evidence type="ECO:0000256" key="5">
    <source>
        <dbReference type="SAM" id="MobiDB-lite"/>
    </source>
</evidence>
<dbReference type="SMART" id="SM00499">
    <property type="entry name" value="AAI"/>
    <property type="match status" value="1"/>
</dbReference>
<organism evidence="7 8">
    <name type="scientific">Musa balbisiana</name>
    <name type="common">Banana</name>
    <dbReference type="NCBI Taxonomy" id="52838"/>
    <lineage>
        <taxon>Eukaryota</taxon>
        <taxon>Viridiplantae</taxon>
        <taxon>Streptophyta</taxon>
        <taxon>Embryophyta</taxon>
        <taxon>Tracheophyta</taxon>
        <taxon>Spermatophyta</taxon>
        <taxon>Magnoliopsida</taxon>
        <taxon>Liliopsida</taxon>
        <taxon>Zingiberales</taxon>
        <taxon>Musaceae</taxon>
        <taxon>Musa</taxon>
    </lineage>
</organism>
<keyword evidence="4" id="KW-0325">Glycoprotein</keyword>
<feature type="domain" description="Bifunctional inhibitor/plant lipid transfer protein/seed storage helical" evidence="6">
    <location>
        <begin position="45"/>
        <end position="122"/>
    </location>
</feature>
<dbReference type="AlphaFoldDB" id="A0A4S8JG50"/>
<reference evidence="7 8" key="1">
    <citation type="journal article" date="2019" name="Nat. Plants">
        <title>Genome sequencing of Musa balbisiana reveals subgenome evolution and function divergence in polyploid bananas.</title>
        <authorList>
            <person name="Yao X."/>
        </authorList>
    </citation>
    <scope>NUCLEOTIDE SEQUENCE [LARGE SCALE GENOMIC DNA]</scope>
    <source>
        <strain evidence="8">cv. DH-PKW</strain>
        <tissue evidence="7">Leaves</tissue>
    </source>
</reference>
<accession>A0A4S8JG50</accession>
<dbReference type="InterPro" id="IPR036312">
    <property type="entry name" value="Bifun_inhib/LTP/seed_sf"/>
</dbReference>
<evidence type="ECO:0000313" key="7">
    <source>
        <dbReference type="EMBL" id="THU60841.1"/>
    </source>
</evidence>
<gene>
    <name evidence="7" type="ORF">C4D60_Mb07t16990</name>
</gene>
<evidence type="ECO:0000259" key="6">
    <source>
        <dbReference type="SMART" id="SM00499"/>
    </source>
</evidence>
<keyword evidence="2" id="KW-0732">Signal</keyword>
<evidence type="ECO:0000256" key="4">
    <source>
        <dbReference type="ARBA" id="ARBA00023180"/>
    </source>
</evidence>
<sequence length="207" mass="22438">MFTESCLHCEVYRACILKPKIHSALKIQDHKLASRSDFESDRAECAGQLIGLATCLTYIEGSAKAPTVDCCSGFKQVVTKSLKCLCVLIRNRDNPNLGFKINVTRALLLPSKCDTPAQVTDCPRLLNLPQNSAEAKVFEEFGEELKANAASSYGNSTASMATGGKTSDQKGNSSLSKSGEANKRRLGMSMDGGFWTFSLVLLVLLFN</sequence>
<evidence type="ECO:0000256" key="3">
    <source>
        <dbReference type="ARBA" id="ARBA00023157"/>
    </source>
</evidence>
<keyword evidence="3" id="KW-1015">Disulfide bond</keyword>
<dbReference type="Pfam" id="PF14368">
    <property type="entry name" value="LTP_2"/>
    <property type="match status" value="1"/>
</dbReference>
<dbReference type="InterPro" id="IPR016140">
    <property type="entry name" value="Bifunc_inhib/LTP/seed_store"/>
</dbReference>
<keyword evidence="8" id="KW-1185">Reference proteome</keyword>
<dbReference type="InterPro" id="IPR043325">
    <property type="entry name" value="LTSS"/>
</dbReference>
<name>A0A4S8JG50_MUSBA</name>